<evidence type="ECO:0000313" key="11">
    <source>
        <dbReference type="Proteomes" id="UP001347796"/>
    </source>
</evidence>
<reference evidence="10 11" key="1">
    <citation type="submission" date="2024-01" db="EMBL/GenBank/DDBJ databases">
        <title>The genome of the rayed Mediterranean limpet Patella caerulea (Linnaeus, 1758).</title>
        <authorList>
            <person name="Anh-Thu Weber A."/>
            <person name="Halstead-Nussloch G."/>
        </authorList>
    </citation>
    <scope>NUCLEOTIDE SEQUENCE [LARGE SCALE GENOMIC DNA]</scope>
    <source>
        <strain evidence="10">AATW-2023a</strain>
        <tissue evidence="10">Whole specimen</tissue>
    </source>
</reference>
<dbReference type="SUPFAM" id="SSF51905">
    <property type="entry name" value="FAD/NAD(P)-binding domain"/>
    <property type="match status" value="1"/>
</dbReference>
<dbReference type="GO" id="GO:0001735">
    <property type="term" value="F:prenylcysteine oxidase activity"/>
    <property type="evidence" value="ECO:0007669"/>
    <property type="project" value="InterPro"/>
</dbReference>
<comment type="cofactor">
    <cofactor evidence="1">
        <name>FAD</name>
        <dbReference type="ChEBI" id="CHEBI:57692"/>
    </cofactor>
</comment>
<dbReference type="InterPro" id="IPR010795">
    <property type="entry name" value="Prenylcys_lyase"/>
</dbReference>
<sequence length="499" mass="56811">MWRSIVYILLIFSMAYPSIQDEEDDHEATRIGIIGGGISGTSTAYYLRKLFGDGIKIDLFESERVGGRLANINIDGVEYEAGGSIIHPKNKYMVEFAKQFGYEQRTSTDGRMALYGNSGVLIESCSWNLVTMAKFLWRYGFDVLNIETFLKETFFDKFDRIYNLQDEGLAFTTVEELLRAMDESFVNFTRITLQTLLEEKGFSERFINEIAMGALRTNYGQTTNVHAFVGAVSLAGVEKGLWAVKGGNYQIPERLWKKSKATLINAEVTQVILQKDSSDVSYELNYKNTADGKTNSREYDIVIVAAPFRNSEKNKIEFVDFPTEIPSSVTDFHRTIALFVQGTPNYTTYGFNSAADFPESILTTNESIFWNSYGKQSSVSGKKHLEKNKDPTEDDIVSKIFLNKVPTEKQVQLLFQTRKELRLVDWLAYPEYKPNMELPAFVLYDQLYYVNAIESAASAMEMDVIGARNVANLAYNHWNNIFDKVDEINIKSEPKKEEL</sequence>
<dbReference type="PANTHER" id="PTHR15944:SF0">
    <property type="entry name" value="PRENYLCYSTEINE LYASE DOMAIN-CONTAINING PROTEIN"/>
    <property type="match status" value="1"/>
</dbReference>
<dbReference type="AlphaFoldDB" id="A0AAN8K805"/>
<keyword evidence="4 8" id="KW-0732">Signal</keyword>
<evidence type="ECO:0000256" key="4">
    <source>
        <dbReference type="ARBA" id="ARBA00022729"/>
    </source>
</evidence>
<evidence type="ECO:0000256" key="6">
    <source>
        <dbReference type="ARBA" id="ARBA00023002"/>
    </source>
</evidence>
<dbReference type="Pfam" id="PF07156">
    <property type="entry name" value="Prenylcys_lyase"/>
    <property type="match status" value="1"/>
</dbReference>
<evidence type="ECO:0000256" key="5">
    <source>
        <dbReference type="ARBA" id="ARBA00022827"/>
    </source>
</evidence>
<dbReference type="EMBL" id="JAZGQO010000002">
    <property type="protein sequence ID" value="KAK6191902.1"/>
    <property type="molecule type" value="Genomic_DNA"/>
</dbReference>
<evidence type="ECO:0000256" key="1">
    <source>
        <dbReference type="ARBA" id="ARBA00001974"/>
    </source>
</evidence>
<keyword evidence="11" id="KW-1185">Reference proteome</keyword>
<comment type="similarity">
    <text evidence="2">Belongs to the prenylcysteine oxidase family.</text>
</comment>
<evidence type="ECO:0000313" key="10">
    <source>
        <dbReference type="EMBL" id="KAK6191902.1"/>
    </source>
</evidence>
<dbReference type="InterPro" id="IPR017046">
    <property type="entry name" value="Prenylcysteine_Oxase1"/>
</dbReference>
<dbReference type="PANTHER" id="PTHR15944">
    <property type="entry name" value="FARNESYLCYSTEINE LYASE"/>
    <property type="match status" value="1"/>
</dbReference>
<organism evidence="10 11">
    <name type="scientific">Patella caerulea</name>
    <name type="common">Rayed Mediterranean limpet</name>
    <dbReference type="NCBI Taxonomy" id="87958"/>
    <lineage>
        <taxon>Eukaryota</taxon>
        <taxon>Metazoa</taxon>
        <taxon>Spiralia</taxon>
        <taxon>Lophotrochozoa</taxon>
        <taxon>Mollusca</taxon>
        <taxon>Gastropoda</taxon>
        <taxon>Patellogastropoda</taxon>
        <taxon>Patelloidea</taxon>
        <taxon>Patellidae</taxon>
        <taxon>Patella</taxon>
    </lineage>
</organism>
<proteinExistence type="inferred from homology"/>
<evidence type="ECO:0000256" key="3">
    <source>
        <dbReference type="ARBA" id="ARBA00022630"/>
    </source>
</evidence>
<feature type="chain" id="PRO_5043054066" description="Prenylcysteine lyase domain-containing protein" evidence="8">
    <location>
        <begin position="22"/>
        <end position="499"/>
    </location>
</feature>
<name>A0AAN8K805_PATCE</name>
<evidence type="ECO:0000259" key="9">
    <source>
        <dbReference type="Pfam" id="PF07156"/>
    </source>
</evidence>
<keyword evidence="3" id="KW-0285">Flavoprotein</keyword>
<accession>A0AAN8K805</accession>
<dbReference type="Pfam" id="PF13450">
    <property type="entry name" value="NAD_binding_8"/>
    <property type="match status" value="1"/>
</dbReference>
<gene>
    <name evidence="10" type="ORF">SNE40_003478</name>
</gene>
<comment type="caution">
    <text evidence="10">The sequence shown here is derived from an EMBL/GenBank/DDBJ whole genome shotgun (WGS) entry which is preliminary data.</text>
</comment>
<feature type="domain" description="Prenylcysteine lyase" evidence="9">
    <location>
        <begin position="123"/>
        <end position="487"/>
    </location>
</feature>
<dbReference type="Proteomes" id="UP001347796">
    <property type="component" value="Unassembled WGS sequence"/>
</dbReference>
<dbReference type="GO" id="GO:0030327">
    <property type="term" value="P:prenylated protein catabolic process"/>
    <property type="evidence" value="ECO:0007669"/>
    <property type="project" value="TreeGrafter"/>
</dbReference>
<protein>
    <recommendedName>
        <fullName evidence="9">Prenylcysteine lyase domain-containing protein</fullName>
    </recommendedName>
</protein>
<feature type="signal peptide" evidence="8">
    <location>
        <begin position="1"/>
        <end position="21"/>
    </location>
</feature>
<dbReference type="Gene3D" id="3.50.50.60">
    <property type="entry name" value="FAD/NAD(P)-binding domain"/>
    <property type="match status" value="1"/>
</dbReference>
<evidence type="ECO:0000256" key="8">
    <source>
        <dbReference type="SAM" id="SignalP"/>
    </source>
</evidence>
<dbReference type="InterPro" id="IPR036188">
    <property type="entry name" value="FAD/NAD-bd_sf"/>
</dbReference>
<keyword evidence="7" id="KW-0325">Glycoprotein</keyword>
<keyword evidence="5" id="KW-0274">FAD</keyword>
<evidence type="ECO:0000256" key="2">
    <source>
        <dbReference type="ARBA" id="ARBA00009967"/>
    </source>
</evidence>
<dbReference type="GO" id="GO:0030328">
    <property type="term" value="P:prenylcysteine catabolic process"/>
    <property type="evidence" value="ECO:0007669"/>
    <property type="project" value="InterPro"/>
</dbReference>
<evidence type="ECO:0000256" key="7">
    <source>
        <dbReference type="ARBA" id="ARBA00023180"/>
    </source>
</evidence>
<keyword evidence="6" id="KW-0560">Oxidoreductase</keyword>